<dbReference type="GO" id="GO:0000160">
    <property type="term" value="P:phosphorelay signal transduction system"/>
    <property type="evidence" value="ECO:0007669"/>
    <property type="project" value="InterPro"/>
</dbReference>
<dbReference type="Pfam" id="PF00072">
    <property type="entry name" value="Response_reg"/>
    <property type="match status" value="1"/>
</dbReference>
<dbReference type="AlphaFoldDB" id="A0A1W1HJ30"/>
<dbReference type="InterPro" id="IPR050595">
    <property type="entry name" value="Bact_response_regulator"/>
</dbReference>
<dbReference type="RefSeq" id="WP_080802379.1">
    <property type="nucleotide sequence ID" value="NZ_LT828543.1"/>
</dbReference>
<feature type="domain" description="Response regulatory" evidence="3">
    <location>
        <begin position="9"/>
        <end position="127"/>
    </location>
</feature>
<accession>A0A1W1HJ30</accession>
<evidence type="ECO:0000313" key="4">
    <source>
        <dbReference type="EMBL" id="SLM32511.1"/>
    </source>
</evidence>
<dbReference type="InterPro" id="IPR001789">
    <property type="entry name" value="Sig_transdc_resp-reg_receiver"/>
</dbReference>
<dbReference type="InterPro" id="IPR011006">
    <property type="entry name" value="CheY-like_superfamily"/>
</dbReference>
<evidence type="ECO:0000259" key="3">
    <source>
        <dbReference type="PROSITE" id="PS50110"/>
    </source>
</evidence>
<sequence length="174" mass="19864">MLNETKKPTVMIVDSDPSQREMMKQIFVSIDWEAVSHDSPSDALELLDKRRSSPFVLIVCGVNLNGINGSDFLAKAEAISPLTRRMLVLPRSENKALIEAINSTDIHACMTTPFDKSDLVSKAENALYEFTSIKKKEIYKRLVKRQNQELFLKSKSLKHKEEKLAEQLKTRKKK</sequence>
<comment type="caution">
    <text evidence="2">Lacks conserved residue(s) required for the propagation of feature annotation.</text>
</comment>
<name>A0A1W1HJ30_9BACT</name>
<dbReference type="PANTHER" id="PTHR44591:SF3">
    <property type="entry name" value="RESPONSE REGULATORY DOMAIN-CONTAINING PROTEIN"/>
    <property type="match status" value="1"/>
</dbReference>
<proteinExistence type="predicted"/>
<dbReference type="EMBL" id="FWEV01000320">
    <property type="protein sequence ID" value="SLM32511.1"/>
    <property type="molecule type" value="Genomic_DNA"/>
</dbReference>
<dbReference type="PROSITE" id="PS50110">
    <property type="entry name" value="RESPONSE_REGULATORY"/>
    <property type="match status" value="1"/>
</dbReference>
<reference evidence="4 5" key="1">
    <citation type="submission" date="2017-03" db="EMBL/GenBank/DDBJ databases">
        <authorList>
            <person name="Afonso C.L."/>
            <person name="Miller P.J."/>
            <person name="Scott M.A."/>
            <person name="Spackman E."/>
            <person name="Goraichik I."/>
            <person name="Dimitrov K.M."/>
            <person name="Suarez D.L."/>
            <person name="Swayne D.E."/>
        </authorList>
    </citation>
    <scope>NUCLEOTIDE SEQUENCE [LARGE SCALE GENOMIC DNA]</scope>
    <source>
        <strain evidence="4">PRJEB14757</strain>
    </source>
</reference>
<gene>
    <name evidence="4" type="ORF">MTBBW1_750032</name>
</gene>
<organism evidence="4 5">
    <name type="scientific">Desulfamplus magnetovallimortis</name>
    <dbReference type="NCBI Taxonomy" id="1246637"/>
    <lineage>
        <taxon>Bacteria</taxon>
        <taxon>Pseudomonadati</taxon>
        <taxon>Thermodesulfobacteriota</taxon>
        <taxon>Desulfobacteria</taxon>
        <taxon>Desulfobacterales</taxon>
        <taxon>Desulfobacteraceae</taxon>
        <taxon>Desulfamplus</taxon>
    </lineage>
</organism>
<dbReference type="Proteomes" id="UP000191931">
    <property type="component" value="Unassembled WGS sequence"/>
</dbReference>
<dbReference type="STRING" id="1246637.MTBBW1_750032"/>
<dbReference type="SMART" id="SM00448">
    <property type="entry name" value="REC"/>
    <property type="match status" value="1"/>
</dbReference>
<keyword evidence="1" id="KW-0597">Phosphoprotein</keyword>
<dbReference type="Gene3D" id="3.40.50.2300">
    <property type="match status" value="1"/>
</dbReference>
<evidence type="ECO:0000256" key="2">
    <source>
        <dbReference type="PROSITE-ProRule" id="PRU00169"/>
    </source>
</evidence>
<keyword evidence="5" id="KW-1185">Reference proteome</keyword>
<dbReference type="SUPFAM" id="SSF52172">
    <property type="entry name" value="CheY-like"/>
    <property type="match status" value="1"/>
</dbReference>
<dbReference type="PANTHER" id="PTHR44591">
    <property type="entry name" value="STRESS RESPONSE REGULATOR PROTEIN 1"/>
    <property type="match status" value="1"/>
</dbReference>
<protein>
    <recommendedName>
        <fullName evidence="3">Response regulatory domain-containing protein</fullName>
    </recommendedName>
</protein>
<evidence type="ECO:0000256" key="1">
    <source>
        <dbReference type="ARBA" id="ARBA00022553"/>
    </source>
</evidence>
<evidence type="ECO:0000313" key="5">
    <source>
        <dbReference type="Proteomes" id="UP000191931"/>
    </source>
</evidence>